<reference evidence="1 2" key="1">
    <citation type="submission" date="2024-01" db="EMBL/GenBank/DDBJ databases">
        <title>Draft genome sequence of Gordonia sp. LSe1-13.</title>
        <authorList>
            <person name="Suphannarot A."/>
            <person name="Mingma R."/>
        </authorList>
    </citation>
    <scope>NUCLEOTIDE SEQUENCE [LARGE SCALE GENOMIC DNA]</scope>
    <source>
        <strain evidence="1 2">LSe1-13</strain>
    </source>
</reference>
<dbReference type="EMBL" id="JAZDUF010000008">
    <property type="protein sequence ID" value="MEE3852939.1"/>
    <property type="molecule type" value="Genomic_DNA"/>
</dbReference>
<keyword evidence="2" id="KW-1185">Reference proteome</keyword>
<accession>A0ABU7MIK9</accession>
<protein>
    <recommendedName>
        <fullName evidence="3">YCII-related domain-containing protein</fullName>
    </recommendedName>
</protein>
<organism evidence="1 2">
    <name type="scientific">Gordonia sesuvii</name>
    <dbReference type="NCBI Taxonomy" id="3116777"/>
    <lineage>
        <taxon>Bacteria</taxon>
        <taxon>Bacillati</taxon>
        <taxon>Actinomycetota</taxon>
        <taxon>Actinomycetes</taxon>
        <taxon>Mycobacteriales</taxon>
        <taxon>Gordoniaceae</taxon>
        <taxon>Gordonia</taxon>
    </lineage>
</organism>
<name>A0ABU7MIK9_9ACTN</name>
<evidence type="ECO:0008006" key="3">
    <source>
        <dbReference type="Google" id="ProtNLM"/>
    </source>
</evidence>
<gene>
    <name evidence="1" type="ORF">VZC37_21560</name>
</gene>
<comment type="caution">
    <text evidence="1">The sequence shown here is derived from an EMBL/GenBank/DDBJ whole genome shotgun (WGS) entry which is preliminary data.</text>
</comment>
<proteinExistence type="predicted"/>
<dbReference type="RefSeq" id="WP_330436004.1">
    <property type="nucleotide sequence ID" value="NZ_JAZDUF010000008.1"/>
</dbReference>
<dbReference type="Proteomes" id="UP001347146">
    <property type="component" value="Unassembled WGS sequence"/>
</dbReference>
<sequence length="107" mass="11403">MNEMLSHASPYSVMILRTGPKYDTDAAAAAIWEHGRRNFALRAAGALSVVLPVDDESGICGIGIFDRDVDTTVELMNSDPGVLAGVFEFEVHPARGFPGDALPVAED</sequence>
<evidence type="ECO:0000313" key="1">
    <source>
        <dbReference type="EMBL" id="MEE3852939.1"/>
    </source>
</evidence>
<evidence type="ECO:0000313" key="2">
    <source>
        <dbReference type="Proteomes" id="UP001347146"/>
    </source>
</evidence>